<gene>
    <name evidence="1" type="primary">Slc12a6</name>
    <name evidence="1" type="ORF">AMAGUI_R15702</name>
</gene>
<proteinExistence type="predicted"/>
<feature type="non-terminal residue" evidence="1">
    <location>
        <position position="82"/>
    </location>
</feature>
<accession>A0A7L0M1X5</accession>
<dbReference type="EMBL" id="VXAR01004197">
    <property type="protein sequence ID" value="NXK75010.1"/>
    <property type="molecule type" value="Genomic_DNA"/>
</dbReference>
<keyword evidence="2" id="KW-1185">Reference proteome</keyword>
<evidence type="ECO:0000313" key="2">
    <source>
        <dbReference type="Proteomes" id="UP000531168"/>
    </source>
</evidence>
<reference evidence="1 2" key="1">
    <citation type="submission" date="2019-09" db="EMBL/GenBank/DDBJ databases">
        <title>Bird 10,000 Genomes (B10K) Project - Family phase.</title>
        <authorList>
            <person name="Zhang G."/>
        </authorList>
    </citation>
    <scope>NUCLEOTIDE SEQUENCE [LARGE SCALE GENOMIC DNA]</scope>
    <source>
        <strain evidence="1">B10K-DU-001-46</strain>
        <tissue evidence="1">Muscle</tissue>
    </source>
</reference>
<dbReference type="AlphaFoldDB" id="A0A7L0M1X5"/>
<comment type="caution">
    <text evidence="1">The sequence shown here is derived from an EMBL/GenBank/DDBJ whole genome shotgun (WGS) entry which is preliminary data.</text>
</comment>
<sequence>LPAGRAHGACRQGPWCRAARRPQLLVLLKLDEELRPRQPQVLALAAQLQAGKGLTVVGTVIPGELPREQPRARAAEQVGAYG</sequence>
<feature type="non-terminal residue" evidence="1">
    <location>
        <position position="1"/>
    </location>
</feature>
<name>A0A7L0M1X5_9PSIT</name>
<dbReference type="Proteomes" id="UP000531168">
    <property type="component" value="Unassembled WGS sequence"/>
</dbReference>
<protein>
    <submittedName>
        <fullName evidence="1">S12A6 protein</fullName>
    </submittedName>
</protein>
<organism evidence="1 2">
    <name type="scientific">Amazona guildingii</name>
    <dbReference type="NCBI Taxonomy" id="175529"/>
    <lineage>
        <taxon>Eukaryota</taxon>
        <taxon>Metazoa</taxon>
        <taxon>Chordata</taxon>
        <taxon>Craniata</taxon>
        <taxon>Vertebrata</taxon>
        <taxon>Euteleostomi</taxon>
        <taxon>Archelosauria</taxon>
        <taxon>Archosauria</taxon>
        <taxon>Dinosauria</taxon>
        <taxon>Saurischia</taxon>
        <taxon>Theropoda</taxon>
        <taxon>Coelurosauria</taxon>
        <taxon>Aves</taxon>
        <taxon>Neognathae</taxon>
        <taxon>Neoaves</taxon>
        <taxon>Telluraves</taxon>
        <taxon>Australaves</taxon>
        <taxon>Psittaciformes</taxon>
        <taxon>Psittacidae</taxon>
        <taxon>Amazona</taxon>
    </lineage>
</organism>
<evidence type="ECO:0000313" key="1">
    <source>
        <dbReference type="EMBL" id="NXK75010.1"/>
    </source>
</evidence>